<evidence type="ECO:0000313" key="8">
    <source>
        <dbReference type="Proteomes" id="UP000263012"/>
    </source>
</evidence>
<dbReference type="Gene3D" id="3.20.20.70">
    <property type="entry name" value="Aldolase class I"/>
    <property type="match status" value="1"/>
</dbReference>
<dbReference type="CDD" id="cd01335">
    <property type="entry name" value="Radical_SAM"/>
    <property type="match status" value="1"/>
</dbReference>
<dbReference type="Pfam" id="PF04055">
    <property type="entry name" value="Radical_SAM"/>
    <property type="match status" value="1"/>
</dbReference>
<keyword evidence="3" id="KW-0408">Iron</keyword>
<organism evidence="7 8">
    <name type="scientific">Halalkaliarchaeum desulfuricum</name>
    <dbReference type="NCBI Taxonomy" id="2055893"/>
    <lineage>
        <taxon>Archaea</taxon>
        <taxon>Methanobacteriati</taxon>
        <taxon>Methanobacteriota</taxon>
        <taxon>Stenosarchaea group</taxon>
        <taxon>Halobacteria</taxon>
        <taxon>Halobacteriales</taxon>
        <taxon>Haloferacaceae</taxon>
        <taxon>Halalkaliarchaeum</taxon>
    </lineage>
</organism>
<sequence>MTSIRHRSTDLEGKRSSTTGIEDPLALASDLAPDADRHLKVTDSMCPECVAEGQYGEMTVPMVVYEEDGEIRLAKECEDHGTVRDVYWSDAHMYYRAREWAEFDDHLDSQHVTPDDGVSCPTDCGLCPLHKSHTGLGNITVSNRCDLSCWYCFFYAREDDPIYEPTIDQIREMVRSMTSEEPIGTNAIQITGGEPTLRDDIVEVVEAVAEEVDHIQLNTHSGRLAGNVDLARDLRDAGVNTIYTSFDGVSPETNVKNYWEMPEAIRTYREADLPVVLVPTLIGGYNIAEVGEILRFAAANSETIRGVNFQPVSLVGRMPDHERHEQRMTIPDAIHAIEEGTDGQIPADAWYPIPSVLPVSEFAKTWNDAPLYELSNHFACGMATYVYEDGDSLVPITDFFEVGPFLQALREIADAYEEPLSRFERSRVGARLAWELYQAVDRGAQPENVQIGKWLLEALTAGTYEGLVEFHENSLFLGMMHFMDPYNYDVDRVQRCDVHYGMPDGRVVPFCAYNVIPDLYRDTTQEEYAVTAEEWADREYATLTDSDAPDRTRLRSEMVTGREEDEEFLREGPGIYGYDVKRRRRIDEDDQSRIRETYRRAIEDLEPV</sequence>
<dbReference type="PROSITE" id="PS51918">
    <property type="entry name" value="RADICAL_SAM"/>
    <property type="match status" value="1"/>
</dbReference>
<evidence type="ECO:0000256" key="2">
    <source>
        <dbReference type="ARBA" id="ARBA00022723"/>
    </source>
</evidence>
<dbReference type="InterPro" id="IPR034474">
    <property type="entry name" value="Methyltransferase_Class_D"/>
</dbReference>
<protein>
    <submittedName>
        <fullName evidence="7">Radical SAM domain protein</fullName>
    </submittedName>
</protein>
<dbReference type="SFLD" id="SFLDF00385">
    <property type="entry name" value="7_8-dihydro-6-hydroxymethylpte"/>
    <property type="match status" value="1"/>
</dbReference>
<proteinExistence type="predicted"/>
<dbReference type="GeneID" id="37878376"/>
<dbReference type="EMBL" id="CP025066">
    <property type="protein sequence ID" value="AUX09650.1"/>
    <property type="molecule type" value="Genomic_DNA"/>
</dbReference>
<dbReference type="GO" id="GO:0008168">
    <property type="term" value="F:methyltransferase activity"/>
    <property type="evidence" value="ECO:0007669"/>
    <property type="project" value="InterPro"/>
</dbReference>
<evidence type="ECO:0000256" key="5">
    <source>
        <dbReference type="SAM" id="MobiDB-lite"/>
    </source>
</evidence>
<evidence type="ECO:0000256" key="4">
    <source>
        <dbReference type="ARBA" id="ARBA00023014"/>
    </source>
</evidence>
<dbReference type="InterPro" id="IPR058240">
    <property type="entry name" value="rSAM_sf"/>
</dbReference>
<dbReference type="OrthoDB" id="30736at2157"/>
<dbReference type="Pfam" id="PF23545">
    <property type="entry name" value="Zn_ribbon_HMPTM"/>
    <property type="match status" value="1"/>
</dbReference>
<feature type="region of interest" description="Disordered" evidence="5">
    <location>
        <begin position="1"/>
        <end position="22"/>
    </location>
</feature>
<dbReference type="InterPro" id="IPR056488">
    <property type="entry name" value="Zn_ribbon_HMPTM"/>
</dbReference>
<dbReference type="Proteomes" id="UP000263012">
    <property type="component" value="Chromosome"/>
</dbReference>
<keyword evidence="8" id="KW-1185">Reference proteome</keyword>
<evidence type="ECO:0000259" key="6">
    <source>
        <dbReference type="PROSITE" id="PS51918"/>
    </source>
</evidence>
<keyword evidence="2" id="KW-0479">Metal-binding</keyword>
<dbReference type="PANTHER" id="PTHR43306">
    <property type="entry name" value="7,8-DIHYDRO-6-HYDROXYMETHYLPTERIN DIMETHYLTRANSFERASE"/>
    <property type="match status" value="1"/>
</dbReference>
<dbReference type="RefSeq" id="WP_119818579.1">
    <property type="nucleotide sequence ID" value="NZ_CP025066.1"/>
</dbReference>
<evidence type="ECO:0000256" key="3">
    <source>
        <dbReference type="ARBA" id="ARBA00023004"/>
    </source>
</evidence>
<keyword evidence="1" id="KW-0949">S-adenosyl-L-methionine</keyword>
<dbReference type="SFLD" id="SFLDG01067">
    <property type="entry name" value="SPASM/twitch_domain_containing"/>
    <property type="match status" value="1"/>
</dbReference>
<reference evidence="8" key="1">
    <citation type="submission" date="2017-11" db="EMBL/GenBank/DDBJ databases">
        <title>Phenotypic and genomic properties of facultatively anaerobic sulfur-reducing natronoarchaea from hypersaline soda lakes.</title>
        <authorList>
            <person name="Sorokin D.Y."/>
            <person name="Kublanov I.V."/>
            <person name="Roman P."/>
            <person name="Sinninghe Damste J.S."/>
            <person name="Golyshin P.N."/>
            <person name="Rojo D."/>
            <person name="Ciordia S."/>
            <person name="Mena M.D.C."/>
            <person name="Ferrer M."/>
            <person name="Messina E."/>
            <person name="Smedile F."/>
            <person name="La Spada G."/>
            <person name="La Cono V."/>
            <person name="Yakimov M.M."/>
        </authorList>
    </citation>
    <scope>NUCLEOTIDE SEQUENCE [LARGE SCALE GENOMIC DNA]</scope>
    <source>
        <strain evidence="8">AArc-Sl</strain>
    </source>
</reference>
<dbReference type="SFLD" id="SFLDS00029">
    <property type="entry name" value="Radical_SAM"/>
    <property type="match status" value="1"/>
</dbReference>
<dbReference type="GO" id="GO:0051539">
    <property type="term" value="F:4 iron, 4 sulfur cluster binding"/>
    <property type="evidence" value="ECO:0007669"/>
    <property type="project" value="InterPro"/>
</dbReference>
<dbReference type="KEGG" id="hdf:AArcSl_2025"/>
<accession>A0A343TKM8</accession>
<evidence type="ECO:0000256" key="1">
    <source>
        <dbReference type="ARBA" id="ARBA00022691"/>
    </source>
</evidence>
<dbReference type="SUPFAM" id="SSF102114">
    <property type="entry name" value="Radical SAM enzymes"/>
    <property type="match status" value="1"/>
</dbReference>
<dbReference type="InterPro" id="IPR013785">
    <property type="entry name" value="Aldolase_TIM"/>
</dbReference>
<name>A0A343TKM8_9EURY</name>
<keyword evidence="4" id="KW-0411">Iron-sulfur</keyword>
<dbReference type="NCBIfam" id="NF045702">
    <property type="entry name" value="rSAM_GDGT_ether"/>
    <property type="match status" value="1"/>
</dbReference>
<feature type="domain" description="Radical SAM core" evidence="6">
    <location>
        <begin position="129"/>
        <end position="342"/>
    </location>
</feature>
<dbReference type="PANTHER" id="PTHR43306:SF1">
    <property type="entry name" value="7,8-DIHYDRO-6-HYDROXYMETHYLPTERIN DIMETHYLTRANSFERASE"/>
    <property type="match status" value="1"/>
</dbReference>
<dbReference type="GO" id="GO:0046872">
    <property type="term" value="F:metal ion binding"/>
    <property type="evidence" value="ECO:0007669"/>
    <property type="project" value="UniProtKB-KW"/>
</dbReference>
<dbReference type="InterPro" id="IPR034471">
    <property type="entry name" value="GDGT/MA_synthase"/>
</dbReference>
<gene>
    <name evidence="7" type="ORF">AArcSl_2025</name>
</gene>
<dbReference type="AlphaFoldDB" id="A0A343TKM8"/>
<dbReference type="InterPro" id="IPR007197">
    <property type="entry name" value="rSAM"/>
</dbReference>
<dbReference type="SFLD" id="SFLDG01100">
    <property type="entry name" value="methyltransferase_(Class_D)"/>
    <property type="match status" value="1"/>
</dbReference>
<evidence type="ECO:0000313" key="7">
    <source>
        <dbReference type="EMBL" id="AUX09650.1"/>
    </source>
</evidence>